<protein>
    <submittedName>
        <fullName evidence="1">Uncharacterized protein</fullName>
    </submittedName>
</protein>
<sequence>MPRDHLILLFCLRRHFLICLRLLLLLVRSFLAVCVTRPTAYPYRFRRPCPTPNTTLSLYPLQSIPNVSHPFLLHWIDSSNRQTIDSPIALPRLRYCRHSSSLSIRISDRGV</sequence>
<reference evidence="1" key="1">
    <citation type="submission" date="2021-05" db="EMBL/GenBank/DDBJ databases">
        <authorList>
            <person name="Alioto T."/>
            <person name="Alioto T."/>
            <person name="Gomez Garrido J."/>
        </authorList>
    </citation>
    <scope>NUCLEOTIDE SEQUENCE</scope>
</reference>
<accession>A0A8D9ABR9</accession>
<evidence type="ECO:0000313" key="1">
    <source>
        <dbReference type="EMBL" id="CAG6762785.1"/>
    </source>
</evidence>
<name>A0A8D9ABR9_9HEMI</name>
<proteinExistence type="predicted"/>
<organism evidence="1">
    <name type="scientific">Cacopsylla melanoneura</name>
    <dbReference type="NCBI Taxonomy" id="428564"/>
    <lineage>
        <taxon>Eukaryota</taxon>
        <taxon>Metazoa</taxon>
        <taxon>Ecdysozoa</taxon>
        <taxon>Arthropoda</taxon>
        <taxon>Hexapoda</taxon>
        <taxon>Insecta</taxon>
        <taxon>Pterygota</taxon>
        <taxon>Neoptera</taxon>
        <taxon>Paraneoptera</taxon>
        <taxon>Hemiptera</taxon>
        <taxon>Sternorrhyncha</taxon>
        <taxon>Psylloidea</taxon>
        <taxon>Psyllidae</taxon>
        <taxon>Psyllinae</taxon>
        <taxon>Cacopsylla</taxon>
    </lineage>
</organism>
<dbReference type="AlphaFoldDB" id="A0A8D9ABR9"/>
<dbReference type="EMBL" id="HBUF01561888">
    <property type="protein sequence ID" value="CAG6762785.1"/>
    <property type="molecule type" value="Transcribed_RNA"/>
</dbReference>